<name>A0ABU8YE85_9MICO</name>
<protein>
    <submittedName>
        <fullName evidence="4">TetR/AcrR family transcriptional regulator</fullName>
    </submittedName>
</protein>
<dbReference type="InterPro" id="IPR009057">
    <property type="entry name" value="Homeodomain-like_sf"/>
</dbReference>
<dbReference type="InterPro" id="IPR001647">
    <property type="entry name" value="HTH_TetR"/>
</dbReference>
<proteinExistence type="predicted"/>
<evidence type="ECO:0000259" key="3">
    <source>
        <dbReference type="PROSITE" id="PS50977"/>
    </source>
</evidence>
<accession>A0ABU8YE85</accession>
<dbReference type="SUPFAM" id="SSF48498">
    <property type="entry name" value="Tetracyclin repressor-like, C-terminal domain"/>
    <property type="match status" value="1"/>
</dbReference>
<reference evidence="4 5" key="1">
    <citation type="submission" date="2024-03" db="EMBL/GenBank/DDBJ databases">
        <title>Whole genomes of four grape xylem sap localized bacterial endophytes.</title>
        <authorList>
            <person name="Kumar G."/>
            <person name="Savka M.A."/>
        </authorList>
    </citation>
    <scope>NUCLEOTIDE SEQUENCE [LARGE SCALE GENOMIC DNA]</scope>
    <source>
        <strain evidence="4 5">RIT_GXS8</strain>
    </source>
</reference>
<dbReference type="RefSeq" id="WP_340197140.1">
    <property type="nucleotide sequence ID" value="NZ_JBBKAP010000056.1"/>
</dbReference>
<sequence length="212" mass="22696">MSPRVSDDPAARARPVRRRSSTRAELVRAAEALFDETGSASASVEAIVARAGFTRGAFYSNFATTDELFFAVYEAQEAVVVERLEDGFRAALDATDQQSVDAIVAGVLGGLPPEGKWYAIRSVLLSRARHEPELRALLRTHTDAFHAALEPLLVESVTAQGRRLTVAPDVFTRAVVAAHVGAVSQTVLYDDAATIRVAAVRGALLGLSEPTH</sequence>
<dbReference type="EMBL" id="JBBLYY010000076">
    <property type="protein sequence ID" value="MEK0172859.1"/>
    <property type="molecule type" value="Genomic_DNA"/>
</dbReference>
<evidence type="ECO:0000313" key="4">
    <source>
        <dbReference type="EMBL" id="MEK0172859.1"/>
    </source>
</evidence>
<dbReference type="Pfam" id="PF00440">
    <property type="entry name" value="TetR_N"/>
    <property type="match status" value="1"/>
</dbReference>
<dbReference type="InterPro" id="IPR036271">
    <property type="entry name" value="Tet_transcr_reg_TetR-rel_C_sf"/>
</dbReference>
<dbReference type="PROSITE" id="PS50977">
    <property type="entry name" value="HTH_TETR_2"/>
    <property type="match status" value="1"/>
</dbReference>
<evidence type="ECO:0000256" key="2">
    <source>
        <dbReference type="PROSITE-ProRule" id="PRU00335"/>
    </source>
</evidence>
<feature type="domain" description="HTH tetR-type" evidence="3">
    <location>
        <begin position="20"/>
        <end position="80"/>
    </location>
</feature>
<evidence type="ECO:0000313" key="5">
    <source>
        <dbReference type="Proteomes" id="UP001370299"/>
    </source>
</evidence>
<dbReference type="SUPFAM" id="SSF46689">
    <property type="entry name" value="Homeodomain-like"/>
    <property type="match status" value="1"/>
</dbReference>
<dbReference type="PRINTS" id="PR00455">
    <property type="entry name" value="HTHTETR"/>
</dbReference>
<feature type="DNA-binding region" description="H-T-H motif" evidence="2">
    <location>
        <begin position="43"/>
        <end position="62"/>
    </location>
</feature>
<dbReference type="InterPro" id="IPR050109">
    <property type="entry name" value="HTH-type_TetR-like_transc_reg"/>
</dbReference>
<gene>
    <name evidence="4" type="ORF">WMN62_15415</name>
</gene>
<dbReference type="PANTHER" id="PTHR30055">
    <property type="entry name" value="HTH-TYPE TRANSCRIPTIONAL REGULATOR RUTR"/>
    <property type="match status" value="1"/>
</dbReference>
<evidence type="ECO:0000256" key="1">
    <source>
        <dbReference type="ARBA" id="ARBA00023125"/>
    </source>
</evidence>
<organism evidence="4 5">
    <name type="scientific">Curtobacterium citreum</name>
    <dbReference type="NCBI Taxonomy" id="2036"/>
    <lineage>
        <taxon>Bacteria</taxon>
        <taxon>Bacillati</taxon>
        <taxon>Actinomycetota</taxon>
        <taxon>Actinomycetes</taxon>
        <taxon>Micrococcales</taxon>
        <taxon>Microbacteriaceae</taxon>
        <taxon>Curtobacterium</taxon>
    </lineage>
</organism>
<dbReference type="Gene3D" id="1.10.357.10">
    <property type="entry name" value="Tetracycline Repressor, domain 2"/>
    <property type="match status" value="1"/>
</dbReference>
<dbReference type="PANTHER" id="PTHR30055:SF241">
    <property type="entry name" value="TRANSCRIPTIONAL REGULATORY PROTEIN"/>
    <property type="match status" value="1"/>
</dbReference>
<dbReference type="Proteomes" id="UP001370299">
    <property type="component" value="Unassembled WGS sequence"/>
</dbReference>
<comment type="caution">
    <text evidence="4">The sequence shown here is derived from an EMBL/GenBank/DDBJ whole genome shotgun (WGS) entry which is preliminary data.</text>
</comment>
<keyword evidence="5" id="KW-1185">Reference proteome</keyword>
<keyword evidence="1 2" id="KW-0238">DNA-binding</keyword>